<protein>
    <recommendedName>
        <fullName evidence="3">Pilus assembly protein, PilO</fullName>
    </recommendedName>
</protein>
<evidence type="ECO:0000313" key="1">
    <source>
        <dbReference type="EMBL" id="AQT69589.1"/>
    </source>
</evidence>
<dbReference type="Proteomes" id="UP000189674">
    <property type="component" value="Chromosome"/>
</dbReference>
<sequence>MNLKKGSVISWILLLVLCAACITVYLTVLQNSKNQLSETKKLLAEKQDQLEFMEFGQGKQQLNEMRNNLATSSDTLTKFVCPVESISDITFSISQLASDLGLEQYSCEQRKKSPYEKMEGMNNLAVCRLHINFRSEFNEFARFLNKLEKHQPVIFIDKFSIQPDSKETGKYVDMVLAFFVDIGPDSQKELTHLLAKSHELANANDRQDSERPQ</sequence>
<keyword evidence="2" id="KW-1185">Reference proteome</keyword>
<dbReference type="EMBL" id="CP019791">
    <property type="protein sequence ID" value="AQT69589.1"/>
    <property type="molecule type" value="Genomic_DNA"/>
</dbReference>
<proteinExistence type="predicted"/>
<evidence type="ECO:0008006" key="3">
    <source>
        <dbReference type="Google" id="ProtNLM"/>
    </source>
</evidence>
<evidence type="ECO:0000313" key="2">
    <source>
        <dbReference type="Proteomes" id="UP000189674"/>
    </source>
</evidence>
<gene>
    <name evidence="1" type="ORF">STSP2_02782</name>
</gene>
<dbReference type="Pfam" id="PF10741">
    <property type="entry name" value="T2SSM_b"/>
    <property type="match status" value="1"/>
</dbReference>
<dbReference type="InterPro" id="IPR034756">
    <property type="entry name" value="T2SSM_b"/>
</dbReference>
<dbReference type="OrthoDB" id="9970077at2"/>
<dbReference type="AlphaFoldDB" id="A0A1U9NNW3"/>
<organism evidence="1 2">
    <name type="scientific">Anaerohalosphaera lusitana</name>
    <dbReference type="NCBI Taxonomy" id="1936003"/>
    <lineage>
        <taxon>Bacteria</taxon>
        <taxon>Pseudomonadati</taxon>
        <taxon>Planctomycetota</taxon>
        <taxon>Phycisphaerae</taxon>
        <taxon>Sedimentisphaerales</taxon>
        <taxon>Anaerohalosphaeraceae</taxon>
        <taxon>Anaerohalosphaera</taxon>
    </lineage>
</organism>
<dbReference type="RefSeq" id="WP_146663262.1">
    <property type="nucleotide sequence ID" value="NZ_CP019791.1"/>
</dbReference>
<accession>A0A1U9NNW3</accession>
<dbReference type="KEGG" id="alus:STSP2_02782"/>
<dbReference type="STRING" id="1936003.STSP2_02782"/>
<dbReference type="InterPro" id="IPR014717">
    <property type="entry name" value="Transl_elong_EF1B/ribsomal_bS6"/>
</dbReference>
<reference evidence="2" key="1">
    <citation type="submission" date="2017-02" db="EMBL/GenBank/DDBJ databases">
        <title>Comparative genomics and description of representatives of a novel lineage of planctomycetes thriving in anoxic sediments.</title>
        <authorList>
            <person name="Spring S."/>
            <person name="Bunk B."/>
            <person name="Sproer C."/>
        </authorList>
    </citation>
    <scope>NUCLEOTIDE SEQUENCE [LARGE SCALE GENOMIC DNA]</scope>
    <source>
        <strain evidence="2">ST-NAGAB-D1</strain>
    </source>
</reference>
<name>A0A1U9NNW3_9BACT</name>
<dbReference type="Gene3D" id="3.30.70.60">
    <property type="match status" value="1"/>
</dbReference>